<feature type="transmembrane region" description="Helical" evidence="1">
    <location>
        <begin position="275"/>
        <end position="293"/>
    </location>
</feature>
<evidence type="ECO:0000256" key="1">
    <source>
        <dbReference type="SAM" id="Phobius"/>
    </source>
</evidence>
<evidence type="ECO:0000313" key="2">
    <source>
        <dbReference type="EMBL" id="GIH43848.1"/>
    </source>
</evidence>
<feature type="transmembrane region" description="Helical" evidence="1">
    <location>
        <begin position="199"/>
        <end position="215"/>
    </location>
</feature>
<name>A0ABQ4GA55_9ACTN</name>
<dbReference type="EMBL" id="BOOC01000046">
    <property type="protein sequence ID" value="GIH43848.1"/>
    <property type="molecule type" value="Genomic_DNA"/>
</dbReference>
<evidence type="ECO:0000313" key="3">
    <source>
        <dbReference type="Proteomes" id="UP000603904"/>
    </source>
</evidence>
<feature type="transmembrane region" description="Helical" evidence="1">
    <location>
        <begin position="221"/>
        <end position="241"/>
    </location>
</feature>
<feature type="transmembrane region" description="Helical" evidence="1">
    <location>
        <begin position="248"/>
        <end position="269"/>
    </location>
</feature>
<accession>A0ABQ4GA55</accession>
<protein>
    <recommendedName>
        <fullName evidence="4">Integral membrane protein</fullName>
    </recommendedName>
</protein>
<organism evidence="2 3">
    <name type="scientific">Microbispora corallina</name>
    <dbReference type="NCBI Taxonomy" id="83302"/>
    <lineage>
        <taxon>Bacteria</taxon>
        <taxon>Bacillati</taxon>
        <taxon>Actinomycetota</taxon>
        <taxon>Actinomycetes</taxon>
        <taxon>Streptosporangiales</taxon>
        <taxon>Streptosporangiaceae</taxon>
        <taxon>Microbispora</taxon>
    </lineage>
</organism>
<reference evidence="2 3" key="1">
    <citation type="submission" date="2021-01" db="EMBL/GenBank/DDBJ databases">
        <title>Whole genome shotgun sequence of Microbispora corallina NBRC 16416.</title>
        <authorList>
            <person name="Komaki H."/>
            <person name="Tamura T."/>
        </authorList>
    </citation>
    <scope>NUCLEOTIDE SEQUENCE [LARGE SCALE GENOMIC DNA]</scope>
    <source>
        <strain evidence="2 3">NBRC 16416</strain>
    </source>
</reference>
<feature type="transmembrane region" description="Helical" evidence="1">
    <location>
        <begin position="77"/>
        <end position="101"/>
    </location>
</feature>
<feature type="transmembrane region" description="Helical" evidence="1">
    <location>
        <begin position="138"/>
        <end position="157"/>
    </location>
</feature>
<keyword evidence="1" id="KW-0812">Transmembrane</keyword>
<feature type="transmembrane region" description="Helical" evidence="1">
    <location>
        <begin position="169"/>
        <end position="187"/>
    </location>
</feature>
<feature type="transmembrane region" description="Helical" evidence="1">
    <location>
        <begin position="113"/>
        <end position="131"/>
    </location>
</feature>
<keyword evidence="1" id="KW-0472">Membrane</keyword>
<proteinExistence type="predicted"/>
<comment type="caution">
    <text evidence="2">The sequence shown here is derived from an EMBL/GenBank/DDBJ whole genome shotgun (WGS) entry which is preliminary data.</text>
</comment>
<keyword evidence="1" id="KW-1133">Transmembrane helix</keyword>
<keyword evidence="3" id="KW-1185">Reference proteome</keyword>
<dbReference type="Proteomes" id="UP000603904">
    <property type="component" value="Unassembled WGS sequence"/>
</dbReference>
<gene>
    <name evidence="2" type="ORF">Mco01_68480</name>
</gene>
<dbReference type="RefSeq" id="WP_204060892.1">
    <property type="nucleotide sequence ID" value="NZ_BAAAGP010000036.1"/>
</dbReference>
<evidence type="ECO:0008006" key="4">
    <source>
        <dbReference type="Google" id="ProtNLM"/>
    </source>
</evidence>
<sequence length="305" mass="32044">MSGTGDLERRYRRLIGWYPREFRRAHEDEMLTLLLETAEDGRTGPTLREAADLVLGAVRVRLRHAFGPRSVPHWRRAVDLSAAVAPLLVLVPALGTAVAVAGVEFASGEPLSLLKWLALPGAGLLLLLLAWSGHRRTAAAWAWVLAVAEALSMARHALLGGLHGFPTSFPLVATATAALLMTFAGDLRDGARALRRRQALPWAVLGVLVQPPLVMTLTNQAALWDVAALPLLAAAAGVAVRSPAGRRALVLLSPMVSATYGLRTVSSLVLDGTPLIPAVAGALSAGIGLAVVLRGRGPEGDAVRG</sequence>